<accession>A0AA88GNU5</accession>
<reference evidence="1 2" key="1">
    <citation type="journal article" date="2018" name="BMC Genomics">
        <title>The genome of Naegleria lovaniensis, the basis for a comparative approach to unravel pathogenicity factors of the human pathogenic amoeba N. fowleri.</title>
        <authorList>
            <person name="Liechti N."/>
            <person name="Schurch N."/>
            <person name="Bruggmann R."/>
            <person name="Wittwer M."/>
        </authorList>
    </citation>
    <scope>NUCLEOTIDE SEQUENCE [LARGE SCALE GENOMIC DNA]</scope>
    <source>
        <strain evidence="1 2">ATCC 30569</strain>
    </source>
</reference>
<name>A0AA88GNU5_NAELO</name>
<organism evidence="1 2">
    <name type="scientific">Naegleria lovaniensis</name>
    <name type="common">Amoeba</name>
    <dbReference type="NCBI Taxonomy" id="51637"/>
    <lineage>
        <taxon>Eukaryota</taxon>
        <taxon>Discoba</taxon>
        <taxon>Heterolobosea</taxon>
        <taxon>Tetramitia</taxon>
        <taxon>Eutetramitia</taxon>
        <taxon>Vahlkampfiidae</taxon>
        <taxon>Naegleria</taxon>
    </lineage>
</organism>
<dbReference type="RefSeq" id="XP_044549554.1">
    <property type="nucleotide sequence ID" value="XM_044692897.1"/>
</dbReference>
<evidence type="ECO:0000313" key="2">
    <source>
        <dbReference type="Proteomes" id="UP000816034"/>
    </source>
</evidence>
<protein>
    <submittedName>
        <fullName evidence="1">Uncharacterized protein</fullName>
    </submittedName>
</protein>
<dbReference type="EMBL" id="PYSW02000018">
    <property type="protein sequence ID" value="KAG2385561.1"/>
    <property type="molecule type" value="Genomic_DNA"/>
</dbReference>
<dbReference type="Proteomes" id="UP000816034">
    <property type="component" value="Unassembled WGS sequence"/>
</dbReference>
<dbReference type="GeneID" id="68095831"/>
<comment type="caution">
    <text evidence="1">The sequence shown here is derived from an EMBL/GenBank/DDBJ whole genome shotgun (WGS) entry which is preliminary data.</text>
</comment>
<keyword evidence="2" id="KW-1185">Reference proteome</keyword>
<sequence>MKQSESVLLEVEKRKHCKNPFDDRFLKLVLSSFHSHDTLENTEKDMEESIYNASVHVSLRTELIKEMLKQTANEVDKLVIQTVESRRDHLSEGSSGTAVISRERFPKYDRSRYLAYSSQNEKSIKEFSEIAITDEYTSKNTCLKELPYFTPTYSNQFYVLSELAYYNDHKESINHLVEAECLDSVFTGFESVLTMNEEKIEHLFRQEGIETTIYEDVVPPEDDVWVTSYPTEACNDENVLLETTWEKEEATNESTLSSQDSSRHQKVSFIQKDFTYTRVFNLDAAVEPPRVKGKDMKLRLKQSYEDNLLIPFFNRQQPFPLTESSLTSWQDMMHKEISDLNFGASLISPEIDIVKISSCMGNTFCDFLFNNDICYEHPSVDAREGTDEYLFGETPQTQSETKTIIERILESLHQRKNQIPMVKISSLIQEQLRTTTTATLTELRKKTGLCNIVSKPRFFMALLHFVHHNNSKTESISFELSNFSKGLGEIRVVKSQN</sequence>
<evidence type="ECO:0000313" key="1">
    <source>
        <dbReference type="EMBL" id="KAG2385561.1"/>
    </source>
</evidence>
<proteinExistence type="predicted"/>
<gene>
    <name evidence="1" type="ORF">C9374_003376</name>
</gene>
<dbReference type="AlphaFoldDB" id="A0AA88GNU5"/>